<sequence>MKTSFTLAALTVAAVAAPTSVKKCSSVSQNANFDDLTGVPGVILNTIPTPYKGLLYQGTAFTTVVRTGTTVQPGVTPHSGLNYGAINVASQLSGTPMLTTNYASSKIESFQLESFYFGCVLQLGQGATAVPTACNINVTGYKGSDNTVSASKQVCSQSYSYNPTSILGLQQQAFGSFSDCAKKDIQFAVIQFSLPGGMAAANPLSALVIDDVKYSTKASSC</sequence>
<dbReference type="EMBL" id="ML977511">
    <property type="protein sequence ID" value="KAF2127399.1"/>
    <property type="molecule type" value="Genomic_DNA"/>
</dbReference>
<evidence type="ECO:0000256" key="1">
    <source>
        <dbReference type="SAM" id="SignalP"/>
    </source>
</evidence>
<feature type="signal peptide" evidence="1">
    <location>
        <begin position="1"/>
        <end position="16"/>
    </location>
</feature>
<accession>A0A6A6A689</accession>
<proteinExistence type="predicted"/>
<dbReference type="GeneID" id="54407272"/>
<dbReference type="OrthoDB" id="4820608at2759"/>
<gene>
    <name evidence="2" type="ORF">P153DRAFT_358991</name>
</gene>
<keyword evidence="1" id="KW-0732">Signal</keyword>
<evidence type="ECO:0000313" key="2">
    <source>
        <dbReference type="EMBL" id="KAF2127399.1"/>
    </source>
</evidence>
<dbReference type="AlphaFoldDB" id="A0A6A6A689"/>
<feature type="chain" id="PRO_5025351915" evidence="1">
    <location>
        <begin position="17"/>
        <end position="221"/>
    </location>
</feature>
<protein>
    <submittedName>
        <fullName evidence="2">Uncharacterized protein</fullName>
    </submittedName>
</protein>
<name>A0A6A6A689_9PLEO</name>
<keyword evidence="3" id="KW-1185">Reference proteome</keyword>
<evidence type="ECO:0000313" key="3">
    <source>
        <dbReference type="Proteomes" id="UP000799771"/>
    </source>
</evidence>
<dbReference type="RefSeq" id="XP_033521788.1">
    <property type="nucleotide sequence ID" value="XM_033666840.1"/>
</dbReference>
<reference evidence="2" key="1">
    <citation type="journal article" date="2020" name="Stud. Mycol.">
        <title>101 Dothideomycetes genomes: a test case for predicting lifestyles and emergence of pathogens.</title>
        <authorList>
            <person name="Haridas S."/>
            <person name="Albert R."/>
            <person name="Binder M."/>
            <person name="Bloem J."/>
            <person name="Labutti K."/>
            <person name="Salamov A."/>
            <person name="Andreopoulos B."/>
            <person name="Baker S."/>
            <person name="Barry K."/>
            <person name="Bills G."/>
            <person name="Bluhm B."/>
            <person name="Cannon C."/>
            <person name="Castanera R."/>
            <person name="Culley D."/>
            <person name="Daum C."/>
            <person name="Ezra D."/>
            <person name="Gonzalez J."/>
            <person name="Henrissat B."/>
            <person name="Kuo A."/>
            <person name="Liang C."/>
            <person name="Lipzen A."/>
            <person name="Lutzoni F."/>
            <person name="Magnuson J."/>
            <person name="Mondo S."/>
            <person name="Nolan M."/>
            <person name="Ohm R."/>
            <person name="Pangilinan J."/>
            <person name="Park H.-J."/>
            <person name="Ramirez L."/>
            <person name="Alfaro M."/>
            <person name="Sun H."/>
            <person name="Tritt A."/>
            <person name="Yoshinaga Y."/>
            <person name="Zwiers L.-H."/>
            <person name="Turgeon B."/>
            <person name="Goodwin S."/>
            <person name="Spatafora J."/>
            <person name="Crous P."/>
            <person name="Grigoriev I."/>
        </authorList>
    </citation>
    <scope>NUCLEOTIDE SEQUENCE</scope>
    <source>
        <strain evidence="2">CBS 119687</strain>
    </source>
</reference>
<dbReference type="Proteomes" id="UP000799771">
    <property type="component" value="Unassembled WGS sequence"/>
</dbReference>
<organism evidence="2 3">
    <name type="scientific">Dothidotthia symphoricarpi CBS 119687</name>
    <dbReference type="NCBI Taxonomy" id="1392245"/>
    <lineage>
        <taxon>Eukaryota</taxon>
        <taxon>Fungi</taxon>
        <taxon>Dikarya</taxon>
        <taxon>Ascomycota</taxon>
        <taxon>Pezizomycotina</taxon>
        <taxon>Dothideomycetes</taxon>
        <taxon>Pleosporomycetidae</taxon>
        <taxon>Pleosporales</taxon>
        <taxon>Dothidotthiaceae</taxon>
        <taxon>Dothidotthia</taxon>
    </lineage>
</organism>